<organism evidence="2 3">
    <name type="scientific">Paraburkholderia tagetis</name>
    <dbReference type="NCBI Taxonomy" id="2913261"/>
    <lineage>
        <taxon>Bacteria</taxon>
        <taxon>Pseudomonadati</taxon>
        <taxon>Pseudomonadota</taxon>
        <taxon>Betaproteobacteria</taxon>
        <taxon>Burkholderiales</taxon>
        <taxon>Burkholderiaceae</taxon>
        <taxon>Paraburkholderia</taxon>
    </lineage>
</organism>
<reference evidence="2" key="1">
    <citation type="submission" date="2022-01" db="EMBL/GenBank/DDBJ databases">
        <title>Genome sequence and assembly of Parabukholderia sp. RG36.</title>
        <authorList>
            <person name="Chhetri G."/>
        </authorList>
    </citation>
    <scope>NUCLEOTIDE SEQUENCE</scope>
    <source>
        <strain evidence="2">RG36</strain>
    </source>
</reference>
<protein>
    <submittedName>
        <fullName evidence="2">Uncharacterized protein</fullName>
    </submittedName>
</protein>
<keyword evidence="1" id="KW-0472">Membrane</keyword>
<dbReference type="AlphaFoldDB" id="A0A9X1RSN7"/>
<gene>
    <name evidence="2" type="ORF">L5014_17655</name>
</gene>
<keyword evidence="1" id="KW-1133">Transmembrane helix</keyword>
<evidence type="ECO:0000256" key="1">
    <source>
        <dbReference type="SAM" id="Phobius"/>
    </source>
</evidence>
<keyword evidence="3" id="KW-1185">Reference proteome</keyword>
<sequence>MPAVGGGPSPEQWKRMSRKEKIIYWLFVGAAMVFVGYLVIEKLLS</sequence>
<keyword evidence="1" id="KW-0812">Transmembrane</keyword>
<dbReference type="EMBL" id="JAKLJA010000013">
    <property type="protein sequence ID" value="MCG5075167.1"/>
    <property type="molecule type" value="Genomic_DNA"/>
</dbReference>
<feature type="transmembrane region" description="Helical" evidence="1">
    <location>
        <begin position="22"/>
        <end position="40"/>
    </location>
</feature>
<proteinExistence type="predicted"/>
<evidence type="ECO:0000313" key="3">
    <source>
        <dbReference type="Proteomes" id="UP001139308"/>
    </source>
</evidence>
<accession>A0A9X1RSN7</accession>
<name>A0A9X1RSN7_9BURK</name>
<comment type="caution">
    <text evidence="2">The sequence shown here is derived from an EMBL/GenBank/DDBJ whole genome shotgun (WGS) entry which is preliminary data.</text>
</comment>
<dbReference type="Proteomes" id="UP001139308">
    <property type="component" value="Unassembled WGS sequence"/>
</dbReference>
<evidence type="ECO:0000313" key="2">
    <source>
        <dbReference type="EMBL" id="MCG5075167.1"/>
    </source>
</evidence>
<dbReference type="RefSeq" id="WP_238465021.1">
    <property type="nucleotide sequence ID" value="NZ_JAKLJA010000013.1"/>
</dbReference>